<dbReference type="EMBL" id="JAGGKG010000003">
    <property type="protein sequence ID" value="MBP1904426.1"/>
    <property type="molecule type" value="Genomic_DNA"/>
</dbReference>
<comment type="caution">
    <text evidence="3">The sequence shown here is derived from an EMBL/GenBank/DDBJ whole genome shotgun (WGS) entry which is preliminary data.</text>
</comment>
<accession>A0ABS4FPF9</accession>
<dbReference type="InterPro" id="IPR008964">
    <property type="entry name" value="Invasin/intimin_cell_adhesion"/>
</dbReference>
<feature type="chain" id="PRO_5047290548" description="BIG2 domain-containing protein" evidence="1">
    <location>
        <begin position="30"/>
        <end position="742"/>
    </location>
</feature>
<feature type="domain" description="BIG2" evidence="2">
    <location>
        <begin position="304"/>
        <end position="385"/>
    </location>
</feature>
<dbReference type="Pfam" id="PF02368">
    <property type="entry name" value="Big_2"/>
    <property type="match status" value="1"/>
</dbReference>
<evidence type="ECO:0000313" key="4">
    <source>
        <dbReference type="Proteomes" id="UP001519272"/>
    </source>
</evidence>
<dbReference type="Proteomes" id="UP001519272">
    <property type="component" value="Unassembled WGS sequence"/>
</dbReference>
<dbReference type="SUPFAM" id="SSF49373">
    <property type="entry name" value="Invasin/intimin cell-adhesion fragments"/>
    <property type="match status" value="4"/>
</dbReference>
<dbReference type="InterPro" id="IPR003343">
    <property type="entry name" value="Big_2"/>
</dbReference>
<evidence type="ECO:0000256" key="1">
    <source>
        <dbReference type="SAM" id="SignalP"/>
    </source>
</evidence>
<organism evidence="3 4">
    <name type="scientific">Paenibacillus turicensis</name>
    <dbReference type="NCBI Taxonomy" id="160487"/>
    <lineage>
        <taxon>Bacteria</taxon>
        <taxon>Bacillati</taxon>
        <taxon>Bacillota</taxon>
        <taxon>Bacilli</taxon>
        <taxon>Bacillales</taxon>
        <taxon>Paenibacillaceae</taxon>
        <taxon>Paenibacillus</taxon>
    </lineage>
</organism>
<keyword evidence="1" id="KW-0732">Signal</keyword>
<gene>
    <name evidence="3" type="ORF">J2Z32_001043</name>
</gene>
<dbReference type="RefSeq" id="WP_210088092.1">
    <property type="nucleotide sequence ID" value="NZ_JAGGKG010000003.1"/>
</dbReference>
<evidence type="ECO:0000259" key="2">
    <source>
        <dbReference type="SMART" id="SM00635"/>
    </source>
</evidence>
<keyword evidence="4" id="KW-1185">Reference proteome</keyword>
<feature type="signal peptide" evidence="1">
    <location>
        <begin position="1"/>
        <end position="29"/>
    </location>
</feature>
<reference evidence="3 4" key="1">
    <citation type="submission" date="2021-03" db="EMBL/GenBank/DDBJ databases">
        <title>Genomic Encyclopedia of Type Strains, Phase IV (KMG-IV): sequencing the most valuable type-strain genomes for metagenomic binning, comparative biology and taxonomic classification.</title>
        <authorList>
            <person name="Goeker M."/>
        </authorList>
    </citation>
    <scope>NUCLEOTIDE SEQUENCE [LARGE SCALE GENOMIC DNA]</scope>
    <source>
        <strain evidence="3 4">DSM 14349</strain>
    </source>
</reference>
<feature type="domain" description="BIG2" evidence="2">
    <location>
        <begin position="225"/>
        <end position="300"/>
    </location>
</feature>
<dbReference type="SMART" id="SM00635">
    <property type="entry name" value="BID_2"/>
    <property type="match status" value="7"/>
</dbReference>
<feature type="domain" description="BIG2" evidence="2">
    <location>
        <begin position="33"/>
        <end position="117"/>
    </location>
</feature>
<feature type="domain" description="BIG2" evidence="2">
    <location>
        <begin position="119"/>
        <end position="206"/>
    </location>
</feature>
<protein>
    <recommendedName>
        <fullName evidence="2">BIG2 domain-containing protein</fullName>
    </recommendedName>
</protein>
<feature type="domain" description="BIG2" evidence="2">
    <location>
        <begin position="660"/>
        <end position="740"/>
    </location>
</feature>
<name>A0ABS4FPF9_9BACL</name>
<feature type="domain" description="BIG2" evidence="2">
    <location>
        <begin position="576"/>
        <end position="656"/>
    </location>
</feature>
<feature type="domain" description="BIG2" evidence="2">
    <location>
        <begin position="389"/>
        <end position="478"/>
    </location>
</feature>
<evidence type="ECO:0000313" key="3">
    <source>
        <dbReference type="EMBL" id="MBP1904426.1"/>
    </source>
</evidence>
<proteinExistence type="predicted"/>
<sequence length="742" mass="79036">MLVNRKWVSRWVLISALLLSIVFPSGVFAATGDVLSIDIEGSSTTLELTVGKTTKQLKVWATVEGSTVKRDVTGNVTWSSNDGSIVKVENGFLTPLKAGTTMVKATHGSAISTIEVKAVETYKKLDLSYSLEGKYTLGNTEEQLKVKATAKTNVDSATPIDVTEDAEWTTSNGNVLTISKGQITLVGEGSATITAKYSGLTATYKATVSSPYTALRITKEGSSDALKELELIVGDASINLNAKSSLATDSSLQDVTEKGNWSSSDVNVATVENGKLTILATGKTTIKVTYLGVAAEVDAYVRSPYEAIMLTPSEDIVMFIGEKWNAKAEVRSGVNATQDVTTSATWSSSNQLPVTVNAGLIEAKAVGDSVIKVSYHGVSKSVNVKVLPTVVDITAKEKELDMLNGDTTKLPAITAKKLDNESMDFDKYVKWTSSREDIATISEDGKVVAKSAGTVILTAQLPEANITSGTSPVRSKTVNVTVTIKEKVLTILSDPERLVVVVGEEQSLPNITVVLENGNEQPDFQNQLTWKLTGSNGVLKDATDGKKIKGLTKGSAVLKGTYSNKEISIPVTFEQKITKIVVEPKNINVNIKSSKSIKVTGYYKDGKTVNLSTKMNWQLSNSDVVTLNTSSVRGVNEGIVTLSGSYQGHNATVTVNVVPKLKKVYADTKRINAAPGSAHNIIVTAEYDTGKTAIVTNSINWTSSKPAVAKMNAGRIEAIAKGTATIKGKFDGKNISITVVVK</sequence>
<dbReference type="Gene3D" id="2.60.40.1080">
    <property type="match status" value="7"/>
</dbReference>